<dbReference type="PANTHER" id="PTHR30024">
    <property type="entry name" value="ALIPHATIC SULFONATES-BINDING PROTEIN-RELATED"/>
    <property type="match status" value="1"/>
</dbReference>
<dbReference type="RefSeq" id="WP_413264644.1">
    <property type="nucleotide sequence ID" value="NZ_JBHFNR010000141.1"/>
</dbReference>
<keyword evidence="4" id="KW-1185">Reference proteome</keyword>
<organism evidence="3 4">
    <name type="scientific">Floridaenema flaviceps BLCC-F50</name>
    <dbReference type="NCBI Taxonomy" id="3153642"/>
    <lineage>
        <taxon>Bacteria</taxon>
        <taxon>Bacillati</taxon>
        <taxon>Cyanobacteriota</taxon>
        <taxon>Cyanophyceae</taxon>
        <taxon>Oscillatoriophycideae</taxon>
        <taxon>Aerosakkonematales</taxon>
        <taxon>Aerosakkonemataceae</taxon>
        <taxon>Floridanema</taxon>
        <taxon>Floridanema flaviceps</taxon>
    </lineage>
</organism>
<dbReference type="Gene3D" id="3.40.190.10">
    <property type="entry name" value="Periplasmic binding protein-like II"/>
    <property type="match status" value="2"/>
</dbReference>
<dbReference type="InterPro" id="IPR001638">
    <property type="entry name" value="Solute-binding_3/MltF_N"/>
</dbReference>
<dbReference type="EMBL" id="JBHFNR010000141">
    <property type="protein sequence ID" value="MFB2895002.1"/>
    <property type="molecule type" value="Genomic_DNA"/>
</dbReference>
<dbReference type="Proteomes" id="UP001576784">
    <property type="component" value="Unassembled WGS sequence"/>
</dbReference>
<evidence type="ECO:0000313" key="4">
    <source>
        <dbReference type="Proteomes" id="UP001576784"/>
    </source>
</evidence>
<dbReference type="SUPFAM" id="SSF53850">
    <property type="entry name" value="Periplasmic binding protein-like II"/>
    <property type="match status" value="1"/>
</dbReference>
<dbReference type="PANTHER" id="PTHR30024:SF42">
    <property type="entry name" value="ALIPHATIC SULFONATES-BINDING PROTEIN-RELATED"/>
    <property type="match status" value="1"/>
</dbReference>
<evidence type="ECO:0000313" key="3">
    <source>
        <dbReference type="EMBL" id="MFB2895002.1"/>
    </source>
</evidence>
<comment type="similarity">
    <text evidence="1">Belongs to the bacterial solute-binding protein SsuA/TauA family.</text>
</comment>
<reference evidence="3 4" key="1">
    <citation type="submission" date="2024-09" db="EMBL/GenBank/DDBJ databases">
        <title>Floridaenema gen nov. (Aerosakkonemataceae, Aerosakkonematales ord. nov., Cyanobacteria) from benthic tropical and subtropical fresh waters, with the description of four new species.</title>
        <authorList>
            <person name="Moretto J.A."/>
            <person name="Berthold D.E."/>
            <person name="Lefler F.W."/>
            <person name="Huang I.-S."/>
            <person name="Laughinghouse H. IV."/>
        </authorList>
    </citation>
    <scope>NUCLEOTIDE SEQUENCE [LARGE SCALE GENOMIC DNA]</scope>
    <source>
        <strain evidence="3 4">BLCC-F50</strain>
    </source>
</reference>
<sequence>MSSGFRFSRRHFNQLLLPGAIGFSAALASRSFAQNNQGFKAKVLRMGYQVSGDLVKVSGVLEKRLQPLGVKVEWLQFAQGPQLMEAMNVGRIDLGSVGETPPIFAQAAGSPIVYVVGSRTTPETGRSSVIAVPPNSSIKSLRDIKGQTVVFQRASASHYFIIRALEEVGLKISDITVKSLPNVEATGPFLQGNIPVWVTGDPFYAMAEKAGKIRVIRDARGINSPGGYYVAYRPFAVENLGLLRIVVEEIDKIERWADRNRPQAVKLLAPAQKIDEDLMTRIISRRTFGRRAISPALLREQQRVADIFFQNKLLPRAINISDAALTSAQYAALTPNSISQS</sequence>
<dbReference type="SMART" id="SM00062">
    <property type="entry name" value="PBPb"/>
    <property type="match status" value="1"/>
</dbReference>
<proteinExistence type="inferred from homology"/>
<feature type="domain" description="Solute-binding protein family 3/N-terminal" evidence="2">
    <location>
        <begin position="43"/>
        <end position="264"/>
    </location>
</feature>
<accession>A0ABV4XU86</accession>
<evidence type="ECO:0000256" key="1">
    <source>
        <dbReference type="ARBA" id="ARBA00010742"/>
    </source>
</evidence>
<name>A0ABV4XU86_9CYAN</name>
<gene>
    <name evidence="3" type="ORF">ACE1CI_19010</name>
</gene>
<comment type="caution">
    <text evidence="3">The sequence shown here is derived from an EMBL/GenBank/DDBJ whole genome shotgun (WGS) entry which is preliminary data.</text>
</comment>
<protein>
    <submittedName>
        <fullName evidence="3">PhnD/SsuA/transferrin family substrate-binding protein</fullName>
    </submittedName>
</protein>
<evidence type="ECO:0000259" key="2">
    <source>
        <dbReference type="SMART" id="SM00062"/>
    </source>
</evidence>
<dbReference type="Pfam" id="PF12974">
    <property type="entry name" value="Phosphonate-bd"/>
    <property type="match status" value="1"/>
</dbReference>